<reference evidence="7 8" key="1">
    <citation type="submission" date="2024-03" db="EMBL/GenBank/DDBJ databases">
        <title>Adaptation during the transition from Ophiocordyceps entomopathogen to insect associate is accompanied by gene loss and intensified selection.</title>
        <authorList>
            <person name="Ward C.M."/>
            <person name="Onetto C.A."/>
            <person name="Borneman A.R."/>
        </authorList>
    </citation>
    <scope>NUCLEOTIDE SEQUENCE [LARGE SCALE GENOMIC DNA]</scope>
    <source>
        <strain evidence="7">AWRI1</strain>
        <tissue evidence="7">Single Adult Female</tissue>
    </source>
</reference>
<dbReference type="SUPFAM" id="SSF51445">
    <property type="entry name" value="(Trans)glycosidases"/>
    <property type="match status" value="2"/>
</dbReference>
<protein>
    <recommendedName>
        <fullName evidence="3">alpha-glucosidase</fullName>
        <ecNumber evidence="3">3.2.1.20</ecNumber>
    </recommendedName>
</protein>
<dbReference type="InterPro" id="IPR006047">
    <property type="entry name" value="GH13_cat_dom"/>
</dbReference>
<dbReference type="InterPro" id="IPR045857">
    <property type="entry name" value="O16G_dom_2"/>
</dbReference>
<evidence type="ECO:0000313" key="8">
    <source>
        <dbReference type="Proteomes" id="UP001367676"/>
    </source>
</evidence>
<dbReference type="SMART" id="SM00642">
    <property type="entry name" value="Aamy"/>
    <property type="match status" value="1"/>
</dbReference>
<evidence type="ECO:0000313" key="7">
    <source>
        <dbReference type="EMBL" id="KAK7585945.1"/>
    </source>
</evidence>
<evidence type="ECO:0000256" key="1">
    <source>
        <dbReference type="ARBA" id="ARBA00001657"/>
    </source>
</evidence>
<name>A0AAN9TDS7_9HEMI</name>
<dbReference type="Gene3D" id="3.20.20.80">
    <property type="entry name" value="Glycosidases"/>
    <property type="match status" value="2"/>
</dbReference>
<gene>
    <name evidence="7" type="ORF">V9T40_000124</name>
</gene>
<keyword evidence="8" id="KW-1185">Reference proteome</keyword>
<sequence length="621" mass="72667">MIDYVINHSSDEHPWFNQSVNRIEPYTDFYVWQNAKGFDKNKNPIPPNNWISLFGGSAWQWHPERKQFYLHQFVVIQPDFNLRNPALKKELKNTLKFWFDKGVAGVRLDASKHYMEDLLLRDEELIDPHKINPEYYDYDHRYTTDLWEVYEFIHELREFIDANYDTKNQEKLVIVEAYSTMNLTMMYYGTDNYKITNFPFNFAFVKLQPYPSPLKLDSIIRSWLDNMPQDGVANWVAENHDNHRTGTRFNEEFMDIMLITTMMLPGVACIYYGQEIGMLNYRMRSDQLQDPNLKGVNAGIKRDSARTPMQWDDSLNAGFTSNFKPWLPLNPNYWRVNVRAQKFQTVSRYNTYKTLSKLRQTNVLKFGNFTSYVLSSWVYAFARVAINEPIIITIMNLGSETEMIHLHDGIPNLPSFMKVLAASINAGYAENHYDVKRIGSRLNPEYMDIMMILVMTLSGVASIYYGQEIGMMNTKLRLDQIRDIRRHDSGRSPMQWDDSMNAGFSSNSKLWLPVNSNYYQVNVEIQKKQRYSRYKLCSILSSSRQTNTLKDGNFKPYLISPWIFAFTRQNTDYNDGKKSIILVIINTGSKSEMLHLHTSIPHLPPYLKVIAASMNAGYERG</sequence>
<dbReference type="PANTHER" id="PTHR10357:SF179">
    <property type="entry name" value="NEUTRAL AND BASIC AMINO ACID TRANSPORT PROTEIN RBAT"/>
    <property type="match status" value="1"/>
</dbReference>
<keyword evidence="5" id="KW-0378">Hydrolase</keyword>
<keyword evidence="4" id="KW-0325">Glycoprotein</keyword>
<feature type="domain" description="Glycosyl hydrolase family 13 catalytic" evidence="6">
    <location>
        <begin position="1"/>
        <end position="306"/>
    </location>
</feature>
<dbReference type="Pfam" id="PF00128">
    <property type="entry name" value="Alpha-amylase"/>
    <property type="match status" value="2"/>
</dbReference>
<dbReference type="GO" id="GO:0004558">
    <property type="term" value="F:alpha-1,4-glucosidase activity"/>
    <property type="evidence" value="ECO:0007669"/>
    <property type="project" value="UniProtKB-EC"/>
</dbReference>
<dbReference type="Gene3D" id="3.90.400.10">
    <property type="entry name" value="Oligo-1,6-glucosidase, Domain 2"/>
    <property type="match status" value="1"/>
</dbReference>
<evidence type="ECO:0000256" key="3">
    <source>
        <dbReference type="ARBA" id="ARBA00012741"/>
    </source>
</evidence>
<dbReference type="InterPro" id="IPR017853">
    <property type="entry name" value="GH"/>
</dbReference>
<dbReference type="AlphaFoldDB" id="A0AAN9TDS7"/>
<comment type="similarity">
    <text evidence="2">Belongs to the glycosyl hydrolase 13 family.</text>
</comment>
<dbReference type="PANTHER" id="PTHR10357">
    <property type="entry name" value="ALPHA-AMYLASE FAMILY MEMBER"/>
    <property type="match status" value="1"/>
</dbReference>
<evidence type="ECO:0000256" key="5">
    <source>
        <dbReference type="ARBA" id="ARBA00023295"/>
    </source>
</evidence>
<evidence type="ECO:0000259" key="6">
    <source>
        <dbReference type="SMART" id="SM00642"/>
    </source>
</evidence>
<dbReference type="EMBL" id="JBBCAQ010000028">
    <property type="protein sequence ID" value="KAK7585945.1"/>
    <property type="molecule type" value="Genomic_DNA"/>
</dbReference>
<keyword evidence="5" id="KW-0326">Glycosidase</keyword>
<dbReference type="GO" id="GO:0005975">
    <property type="term" value="P:carbohydrate metabolic process"/>
    <property type="evidence" value="ECO:0007669"/>
    <property type="project" value="InterPro"/>
</dbReference>
<dbReference type="Proteomes" id="UP001367676">
    <property type="component" value="Unassembled WGS sequence"/>
</dbReference>
<comment type="catalytic activity">
    <reaction evidence="1">
        <text>Hydrolysis of terminal, non-reducing (1-&gt;4)-linked alpha-D-glucose residues with release of alpha-D-glucose.</text>
        <dbReference type="EC" id="3.2.1.20"/>
    </reaction>
</comment>
<evidence type="ECO:0000256" key="2">
    <source>
        <dbReference type="ARBA" id="ARBA00008061"/>
    </source>
</evidence>
<dbReference type="FunFam" id="3.90.400.10:FF:000001">
    <property type="entry name" value="Maltase A3, isoform A"/>
    <property type="match status" value="1"/>
</dbReference>
<evidence type="ECO:0000256" key="4">
    <source>
        <dbReference type="ARBA" id="ARBA00023180"/>
    </source>
</evidence>
<comment type="caution">
    <text evidence="7">The sequence shown here is derived from an EMBL/GenBank/DDBJ whole genome shotgun (WGS) entry which is preliminary data.</text>
</comment>
<organism evidence="7 8">
    <name type="scientific">Parthenolecanium corni</name>
    <dbReference type="NCBI Taxonomy" id="536013"/>
    <lineage>
        <taxon>Eukaryota</taxon>
        <taxon>Metazoa</taxon>
        <taxon>Ecdysozoa</taxon>
        <taxon>Arthropoda</taxon>
        <taxon>Hexapoda</taxon>
        <taxon>Insecta</taxon>
        <taxon>Pterygota</taxon>
        <taxon>Neoptera</taxon>
        <taxon>Paraneoptera</taxon>
        <taxon>Hemiptera</taxon>
        <taxon>Sternorrhyncha</taxon>
        <taxon>Coccoidea</taxon>
        <taxon>Coccidae</taxon>
        <taxon>Parthenolecanium</taxon>
    </lineage>
</organism>
<dbReference type="EC" id="3.2.1.20" evidence="3"/>
<proteinExistence type="inferred from homology"/>
<accession>A0AAN9TDS7</accession>